<reference evidence="1" key="1">
    <citation type="submission" date="2014-11" db="EMBL/GenBank/DDBJ databases">
        <authorList>
            <person name="Amaro Gonzalez C."/>
        </authorList>
    </citation>
    <scope>NUCLEOTIDE SEQUENCE</scope>
</reference>
<evidence type="ECO:0000313" key="1">
    <source>
        <dbReference type="EMBL" id="JAH36945.1"/>
    </source>
</evidence>
<organism evidence="1">
    <name type="scientific">Anguilla anguilla</name>
    <name type="common">European freshwater eel</name>
    <name type="synonym">Muraena anguilla</name>
    <dbReference type="NCBI Taxonomy" id="7936"/>
    <lineage>
        <taxon>Eukaryota</taxon>
        <taxon>Metazoa</taxon>
        <taxon>Chordata</taxon>
        <taxon>Craniata</taxon>
        <taxon>Vertebrata</taxon>
        <taxon>Euteleostomi</taxon>
        <taxon>Actinopterygii</taxon>
        <taxon>Neopterygii</taxon>
        <taxon>Teleostei</taxon>
        <taxon>Anguilliformes</taxon>
        <taxon>Anguillidae</taxon>
        <taxon>Anguilla</taxon>
    </lineage>
</organism>
<reference evidence="1" key="2">
    <citation type="journal article" date="2015" name="Fish Shellfish Immunol.">
        <title>Early steps in the European eel (Anguilla anguilla)-Vibrio vulnificus interaction in the gills: Role of the RtxA13 toxin.</title>
        <authorList>
            <person name="Callol A."/>
            <person name="Pajuelo D."/>
            <person name="Ebbesson L."/>
            <person name="Teles M."/>
            <person name="MacKenzie S."/>
            <person name="Amaro C."/>
        </authorList>
    </citation>
    <scope>NUCLEOTIDE SEQUENCE</scope>
</reference>
<accession>A0A0E9S8E7</accession>
<dbReference type="EMBL" id="GBXM01071632">
    <property type="protein sequence ID" value="JAH36945.1"/>
    <property type="molecule type" value="Transcribed_RNA"/>
</dbReference>
<protein>
    <submittedName>
        <fullName evidence="1">Uncharacterized protein</fullName>
    </submittedName>
</protein>
<dbReference type="AlphaFoldDB" id="A0A0E9S8E7"/>
<sequence length="44" mass="5023">MNATYRLPHNLLAIYLTPGNRNASCFCFFSRVDGNCFSCRYPST</sequence>
<proteinExistence type="predicted"/>
<name>A0A0E9S8E7_ANGAN</name>